<dbReference type="PANTHER" id="PTHR43736:SF2">
    <property type="entry name" value="MUTT_NUDIX FAMILY PROTEIN"/>
    <property type="match status" value="1"/>
</dbReference>
<sequence length="147" mass="16689">MIDFIGCVRGGNVWDSRRAGVIIIKNNRLLVIERNKYGRRYLILPGGSHERKDNKLVNTAVREALEETGLQVKSDKIKKPLKIISNGRDETYFFVKSFTGKLSLGGPEKGYNSKENSYKLKWIELKKIGKANLLPTEIKNKILSLTP</sequence>
<comment type="caution">
    <text evidence="2">The sequence shown here is derived from an EMBL/GenBank/DDBJ whole genome shotgun (WGS) entry which is preliminary data.</text>
</comment>
<name>A0A1F6MS48_9BACT</name>
<dbReference type="EMBL" id="MFQN01000014">
    <property type="protein sequence ID" value="OGH74486.1"/>
    <property type="molecule type" value="Genomic_DNA"/>
</dbReference>
<dbReference type="PROSITE" id="PS51462">
    <property type="entry name" value="NUDIX"/>
    <property type="match status" value="1"/>
</dbReference>
<feature type="domain" description="Nudix hydrolase" evidence="1">
    <location>
        <begin position="14"/>
        <end position="146"/>
    </location>
</feature>
<dbReference type="Gene3D" id="3.90.79.10">
    <property type="entry name" value="Nucleoside Triphosphate Pyrophosphohydrolase"/>
    <property type="match status" value="1"/>
</dbReference>
<accession>A0A1F6MS48</accession>
<evidence type="ECO:0000259" key="1">
    <source>
        <dbReference type="PROSITE" id="PS51462"/>
    </source>
</evidence>
<organism evidence="2 3">
    <name type="scientific">Candidatus Magasanikbacteria bacterium RIFCSPLOWO2_12_FULL_43_12</name>
    <dbReference type="NCBI Taxonomy" id="1798692"/>
    <lineage>
        <taxon>Bacteria</taxon>
        <taxon>Candidatus Magasanikiibacteriota</taxon>
    </lineage>
</organism>
<dbReference type="AlphaFoldDB" id="A0A1F6MS48"/>
<dbReference type="InterPro" id="IPR000086">
    <property type="entry name" value="NUDIX_hydrolase_dom"/>
</dbReference>
<dbReference type="PANTHER" id="PTHR43736">
    <property type="entry name" value="ADP-RIBOSE PYROPHOSPHATASE"/>
    <property type="match status" value="1"/>
</dbReference>
<evidence type="ECO:0000313" key="3">
    <source>
        <dbReference type="Proteomes" id="UP000178347"/>
    </source>
</evidence>
<reference evidence="2 3" key="1">
    <citation type="journal article" date="2016" name="Nat. Commun.">
        <title>Thousands of microbial genomes shed light on interconnected biogeochemical processes in an aquifer system.</title>
        <authorList>
            <person name="Anantharaman K."/>
            <person name="Brown C.T."/>
            <person name="Hug L.A."/>
            <person name="Sharon I."/>
            <person name="Castelle C.J."/>
            <person name="Probst A.J."/>
            <person name="Thomas B.C."/>
            <person name="Singh A."/>
            <person name="Wilkins M.J."/>
            <person name="Karaoz U."/>
            <person name="Brodie E.L."/>
            <person name="Williams K.H."/>
            <person name="Hubbard S.S."/>
            <person name="Banfield J.F."/>
        </authorList>
    </citation>
    <scope>NUCLEOTIDE SEQUENCE [LARGE SCALE GENOMIC DNA]</scope>
</reference>
<dbReference type="STRING" id="1798692.A3G00_00290"/>
<dbReference type="InterPro" id="IPR015797">
    <property type="entry name" value="NUDIX_hydrolase-like_dom_sf"/>
</dbReference>
<dbReference type="Proteomes" id="UP000178347">
    <property type="component" value="Unassembled WGS sequence"/>
</dbReference>
<gene>
    <name evidence="2" type="ORF">A3G00_00290</name>
</gene>
<dbReference type="SUPFAM" id="SSF55811">
    <property type="entry name" value="Nudix"/>
    <property type="match status" value="1"/>
</dbReference>
<proteinExistence type="predicted"/>
<protein>
    <recommendedName>
        <fullName evidence="1">Nudix hydrolase domain-containing protein</fullName>
    </recommendedName>
</protein>
<dbReference type="Pfam" id="PF00293">
    <property type="entry name" value="NUDIX"/>
    <property type="match status" value="1"/>
</dbReference>
<evidence type="ECO:0000313" key="2">
    <source>
        <dbReference type="EMBL" id="OGH74486.1"/>
    </source>
</evidence>